<dbReference type="InterPro" id="IPR033932">
    <property type="entry name" value="YtcJ-like"/>
</dbReference>
<organism evidence="2 3">
    <name type="scientific">Staphylococcus equorum</name>
    <dbReference type="NCBI Taxonomy" id="246432"/>
    <lineage>
        <taxon>Bacteria</taxon>
        <taxon>Bacillati</taxon>
        <taxon>Bacillota</taxon>
        <taxon>Bacilli</taxon>
        <taxon>Bacillales</taxon>
        <taxon>Staphylococcaceae</taxon>
        <taxon>Staphylococcus</taxon>
    </lineage>
</organism>
<dbReference type="EMBL" id="JAMBQA010000003">
    <property type="protein sequence ID" value="MDG0846015.1"/>
    <property type="molecule type" value="Genomic_DNA"/>
</dbReference>
<evidence type="ECO:0000313" key="2">
    <source>
        <dbReference type="EMBL" id="MDG0846015.1"/>
    </source>
</evidence>
<dbReference type="InterPro" id="IPR011059">
    <property type="entry name" value="Metal-dep_hydrolase_composite"/>
</dbReference>
<dbReference type="Gene3D" id="3.20.20.140">
    <property type="entry name" value="Metal-dependent hydrolases"/>
    <property type="match status" value="1"/>
</dbReference>
<dbReference type="RefSeq" id="WP_277583150.1">
    <property type="nucleotide sequence ID" value="NZ_JAMBPY010000003.1"/>
</dbReference>
<dbReference type="InterPro" id="IPR032466">
    <property type="entry name" value="Metal_Hydrolase"/>
</dbReference>
<dbReference type="Pfam" id="PF07969">
    <property type="entry name" value="Amidohydro_3"/>
    <property type="match status" value="1"/>
</dbReference>
<dbReference type="PANTHER" id="PTHR22642:SF2">
    <property type="entry name" value="PROTEIN LONG AFTER FAR-RED 3"/>
    <property type="match status" value="1"/>
</dbReference>
<protein>
    <submittedName>
        <fullName evidence="2">Amidohydrolase family protein</fullName>
    </submittedName>
</protein>
<evidence type="ECO:0000313" key="3">
    <source>
        <dbReference type="Proteomes" id="UP001152422"/>
    </source>
</evidence>
<dbReference type="Gene3D" id="2.30.40.10">
    <property type="entry name" value="Urease, subunit C, domain 1"/>
    <property type="match status" value="1"/>
</dbReference>
<dbReference type="GO" id="GO:0016810">
    <property type="term" value="F:hydrolase activity, acting on carbon-nitrogen (but not peptide) bonds"/>
    <property type="evidence" value="ECO:0007669"/>
    <property type="project" value="InterPro"/>
</dbReference>
<name>A0A9X4L3C0_9STAP</name>
<feature type="domain" description="Amidohydrolase 3" evidence="1">
    <location>
        <begin position="47"/>
        <end position="532"/>
    </location>
</feature>
<reference evidence="2" key="1">
    <citation type="submission" date="2022-05" db="EMBL/GenBank/DDBJ databases">
        <title>Comparative genomics of Staphylococcus equorum isolates.</title>
        <authorList>
            <person name="Luelf R.H."/>
        </authorList>
    </citation>
    <scope>NUCLEOTIDE SEQUENCE</scope>
    <source>
        <strain evidence="2">TMW 2.2497</strain>
    </source>
</reference>
<dbReference type="CDD" id="cd01300">
    <property type="entry name" value="YtcJ_like"/>
    <property type="match status" value="1"/>
</dbReference>
<dbReference type="Proteomes" id="UP001152422">
    <property type="component" value="Unassembled WGS sequence"/>
</dbReference>
<dbReference type="PANTHER" id="PTHR22642">
    <property type="entry name" value="IMIDAZOLONEPROPIONASE"/>
    <property type="match status" value="1"/>
</dbReference>
<sequence length="534" mass="59685">MKISKIINAMILDMEDNEPFLGTLILNGGVISDIVPQEDIVEDDSALDLEQQWITPGFIDTHSHPTGYGSTKLMVNCAASDILNITDLINKFNDNKDSLTNNGWLIGYGYNEKALAEQRHPNRFDLDQISQDTAIAIMHYSGHMATVNTKALQIMGIELTDDNPEGGYYERDSEGYVNGVLIELPAIVKLRAALPKATADSFAYSMNLAIDDYVKNGITNTSDLLIGGNGYTDYEGILTFLNAPQRIRTRWVITHELLEKHPEFKDVHAETLDRTFQQHSNRMSHLGGVKFFNDGSIQLQTASIRGTYLDGATPPAPLMSQSVMTEKFKHFQQLGFNIITHANGDYAAQSVIEAYKDTAMYKTNALRNRVEHLQTATRSDIQEMAEHHIGGSFFINHVYYFGDLHRDVFLGSDKANNLDPVKWAEDENMLFTLHTDAPVTPISPLESIQIAVDRKTKNGDILGAHQRLSRSSAYKKMTADAARLNHTEDYEGTIKVGHVADFVILNRNPLEEDVTLDNNLIEATICDGKLVYKK</sequence>
<dbReference type="SUPFAM" id="SSF51556">
    <property type="entry name" value="Metallo-dependent hydrolases"/>
    <property type="match status" value="1"/>
</dbReference>
<dbReference type="AlphaFoldDB" id="A0A9X4L3C0"/>
<dbReference type="InterPro" id="IPR013108">
    <property type="entry name" value="Amidohydro_3"/>
</dbReference>
<dbReference type="Gene3D" id="3.10.310.70">
    <property type="match status" value="1"/>
</dbReference>
<evidence type="ECO:0000259" key="1">
    <source>
        <dbReference type="Pfam" id="PF07969"/>
    </source>
</evidence>
<accession>A0A9X4L3C0</accession>
<proteinExistence type="predicted"/>
<dbReference type="SUPFAM" id="SSF51338">
    <property type="entry name" value="Composite domain of metallo-dependent hydrolases"/>
    <property type="match status" value="1"/>
</dbReference>
<gene>
    <name evidence="2" type="ORF">M4L89_07225</name>
</gene>
<comment type="caution">
    <text evidence="2">The sequence shown here is derived from an EMBL/GenBank/DDBJ whole genome shotgun (WGS) entry which is preliminary data.</text>
</comment>
<keyword evidence="3" id="KW-1185">Reference proteome</keyword>